<name>A0A162GD70_BDEBC</name>
<feature type="chain" id="PRO_5007835167" evidence="3">
    <location>
        <begin position="25"/>
        <end position="1348"/>
    </location>
</feature>
<reference evidence="5 6" key="1">
    <citation type="submission" date="2016-03" db="EMBL/GenBank/DDBJ databases">
        <authorList>
            <person name="Ploux O."/>
        </authorList>
    </citation>
    <scope>NUCLEOTIDE SEQUENCE [LARGE SCALE GENOMIC DNA]</scope>
    <source>
        <strain evidence="5 6">EC13</strain>
    </source>
</reference>
<dbReference type="PROSITE" id="PS51688">
    <property type="entry name" value="ICA"/>
    <property type="match status" value="1"/>
</dbReference>
<dbReference type="InterPro" id="IPR036388">
    <property type="entry name" value="WH-like_DNA-bd_sf"/>
</dbReference>
<evidence type="ECO:0000256" key="1">
    <source>
        <dbReference type="SAM" id="Coils"/>
    </source>
</evidence>
<protein>
    <submittedName>
        <fullName evidence="5">Cell wall anchor protein</fullName>
    </submittedName>
</protein>
<organism evidence="5 6">
    <name type="scientific">Bdellovibrio bacteriovorus</name>
    <dbReference type="NCBI Taxonomy" id="959"/>
    <lineage>
        <taxon>Bacteria</taxon>
        <taxon>Pseudomonadati</taxon>
        <taxon>Bdellovibrionota</taxon>
        <taxon>Bdellovibrionia</taxon>
        <taxon>Bdellovibrionales</taxon>
        <taxon>Pseudobdellovibrionaceae</taxon>
        <taxon>Bdellovibrio</taxon>
    </lineage>
</organism>
<evidence type="ECO:0000313" key="5">
    <source>
        <dbReference type="EMBL" id="KYG67855.1"/>
    </source>
</evidence>
<dbReference type="RefSeq" id="WP_063204559.1">
    <property type="nucleotide sequence ID" value="NZ_LUKD01000001.1"/>
</dbReference>
<feature type="domain" description="Peptidase S74" evidence="4">
    <location>
        <begin position="1202"/>
        <end position="1293"/>
    </location>
</feature>
<comment type="caution">
    <text evidence="5">The sequence shown here is derived from an EMBL/GenBank/DDBJ whole genome shotgun (WGS) entry which is preliminary data.</text>
</comment>
<dbReference type="Pfam" id="PF13884">
    <property type="entry name" value="Peptidase_S74"/>
    <property type="match status" value="1"/>
</dbReference>
<evidence type="ECO:0000256" key="2">
    <source>
        <dbReference type="SAM" id="MobiDB-lite"/>
    </source>
</evidence>
<dbReference type="Gene3D" id="1.10.10.10">
    <property type="entry name" value="Winged helix-like DNA-binding domain superfamily/Winged helix DNA-binding domain"/>
    <property type="match status" value="1"/>
</dbReference>
<dbReference type="EMBL" id="LUKD01000001">
    <property type="protein sequence ID" value="KYG67855.1"/>
    <property type="molecule type" value="Genomic_DNA"/>
</dbReference>
<keyword evidence="3" id="KW-0732">Signal</keyword>
<accession>A0A162GD70</accession>
<evidence type="ECO:0000256" key="3">
    <source>
        <dbReference type="SAM" id="SignalP"/>
    </source>
</evidence>
<gene>
    <name evidence="5" type="ORF">AZI87_00820</name>
</gene>
<sequence length="1348" mass="138643">MGLRYVVGIATSLFLLLFTSSAFAAPSALTFQGRILKTDGTPLEHSNVSFIFQITDPSGHCVIYQEQVTGVNMANSKGIFDVPIGKGGVNYPLGGGFTVLDAFNNSSPFTCGACSGYTCSDSTSTYNAVQTDGRLLRVQFHDGTAWRLISPDNVIRSVPYSAFSHSANKLGTNVASDFLLKAGLPTCNSSEFLTWNGTSLSCAAVTGASGGTVTNVTSTNSYLSVANGVSTPALTLNVGTTAGTVAAGDDSRFTNSRPPNGAAGGDLSGSYPNPTVQKIQNTAVASAAPSNGQYFKFDGTSWAGAAITISDVNNLTTTLGTYLTTAAFNTAVGSGNCASHQTPYWNSVSSSFQCQSINVSVAGDVSGSIGAVTVNKIKGVDIDTTGLTSGQVLKYDGTKWAPASDSNAGGTVTSVIAGTGLSGGTITTTGTISLANTSVSAGSYGSATQVATFTVDAQGRLTSAANAAIPTANGTTTGLLASTDWTTFNNKLGTASSFSGDISGTYNSTSVDKIKGRSVSATAPTSAQFLVYDGSTQYAPVSLSGDATMAANGAVTLKNTGTAGTYAKVTTDAQGRVTSGSTLTASDIPNLDWSKITSGKPTTLSGYGVTDAVQNAGATPSVQTGTVAARPAAGTAGRLYIGSDDNTLYRDTGSAWVKIGDGTGTAGALTAVTASAPLASSGGTTPNITISQANTSTNGYLSSTDWNTFNNKLGTSSTFSGDVSGTSSTTSVDRIKGKSVSPAAYAAGQTLRYDGTNWVNTTLGFADLSGSVTTAQLPVVPVSKGGTGVSTLTADRFLVSNGTGSAVSEFNCATGQLITFDASGVMGCTTYASSALYANGGNSFGGNATMGTNDAYNLSFETGGTTRMTIQNSNGSVGVGTATPTRVIEASFNSTTSNGIMATNTNAEGAASLTSAVGTNSVYLGTWGTSAPAGSVTYLEAKSANPFSISTFNAQPMVFYTNKSSGATASERMRITSTGLIGVGTNNPTGTFHIAGNLLTGNATTHKVIGTNTTSTATTNINSAGFFQYIDSSTANSNSNQVLRVEYVRNPAATGVPTSFDALITAANANINANAPYNLRGVNVEGPVVGTGVTLNTWRGISIGAPSGAGTVTNRYALVTDPAAGFVGLGTVNPLAHLHITSANSYAAIMLGNDGGSNNIHMTHEVDGTFALFNGTVGAGTTLLSITSAGNGWLKGTLTQASDVRLKKDIQTMPEELNKILQIRPVTYHWKEESRSKDKQIGFIAQEVEKIYPELVQNNRDGNKSVAYSNFVAPIIKALQEFYAEWSNHSQKVDREIASIKEENFHLRTQAQQTQHELEQMKKENLQKEKELQEMKARLERIEKSLSK</sequence>
<evidence type="ECO:0000313" key="6">
    <source>
        <dbReference type="Proteomes" id="UP000075799"/>
    </source>
</evidence>
<feature type="region of interest" description="Disordered" evidence="2">
    <location>
        <begin position="248"/>
        <end position="272"/>
    </location>
</feature>
<dbReference type="Proteomes" id="UP000075799">
    <property type="component" value="Unassembled WGS sequence"/>
</dbReference>
<feature type="coiled-coil region" evidence="1">
    <location>
        <begin position="1304"/>
        <end position="1345"/>
    </location>
</feature>
<dbReference type="OrthoDB" id="1002014at2"/>
<proteinExistence type="predicted"/>
<keyword evidence="1" id="KW-0175">Coiled coil</keyword>
<dbReference type="InterPro" id="IPR030392">
    <property type="entry name" value="S74_ICA"/>
</dbReference>
<evidence type="ECO:0000259" key="4">
    <source>
        <dbReference type="PROSITE" id="PS51688"/>
    </source>
</evidence>
<feature type="signal peptide" evidence="3">
    <location>
        <begin position="1"/>
        <end position="24"/>
    </location>
</feature>